<evidence type="ECO:0000259" key="2">
    <source>
        <dbReference type="Pfam" id="PF00930"/>
    </source>
</evidence>
<dbReference type="InterPro" id="IPR001375">
    <property type="entry name" value="Peptidase_S9_cat"/>
</dbReference>
<dbReference type="GO" id="GO:0008076">
    <property type="term" value="C:voltage-gated potassium channel complex"/>
    <property type="evidence" value="ECO:0007669"/>
    <property type="project" value="TreeGrafter"/>
</dbReference>
<feature type="non-terminal residue" evidence="3">
    <location>
        <position position="1"/>
    </location>
</feature>
<dbReference type="PANTHER" id="PTHR11731:SF21">
    <property type="entry name" value="INACTIVE DIPEPTIDYL PEPTIDASE 10"/>
    <property type="match status" value="1"/>
</dbReference>
<feature type="domain" description="Peptidase S9 prolyl oligopeptidase catalytic" evidence="1">
    <location>
        <begin position="367"/>
        <end position="488"/>
    </location>
</feature>
<feature type="domain" description="Dipeptidylpeptidase IV N-terminal" evidence="2">
    <location>
        <begin position="1"/>
        <end position="228"/>
    </location>
</feature>
<dbReference type="SUPFAM" id="SSF53474">
    <property type="entry name" value="alpha/beta-Hydrolases"/>
    <property type="match status" value="1"/>
</dbReference>
<evidence type="ECO:0000313" key="3">
    <source>
        <dbReference type="EMBL" id="ERE72573.1"/>
    </source>
</evidence>
<dbReference type="GO" id="GO:0008236">
    <property type="term" value="F:serine-type peptidase activity"/>
    <property type="evidence" value="ECO:0007669"/>
    <property type="project" value="InterPro"/>
</dbReference>
<dbReference type="Gene3D" id="2.140.10.30">
    <property type="entry name" value="Dipeptidylpeptidase IV, N-terminal domain"/>
    <property type="match status" value="1"/>
</dbReference>
<dbReference type="GO" id="GO:1901379">
    <property type="term" value="P:regulation of potassium ion transmembrane transport"/>
    <property type="evidence" value="ECO:0007669"/>
    <property type="project" value="TreeGrafter"/>
</dbReference>
<accession>A0A061I049</accession>
<dbReference type="InterPro" id="IPR050278">
    <property type="entry name" value="Serine_Prot_S9B/DPPIV"/>
</dbReference>
<dbReference type="EMBL" id="KE680386">
    <property type="protein sequence ID" value="ERE72573.1"/>
    <property type="molecule type" value="Genomic_DNA"/>
</dbReference>
<dbReference type="Pfam" id="PF00930">
    <property type="entry name" value="DPPIV_N"/>
    <property type="match status" value="1"/>
</dbReference>
<dbReference type="AlphaFoldDB" id="A0A061I049"/>
<dbReference type="Pfam" id="PF00326">
    <property type="entry name" value="Peptidase_S9"/>
    <property type="match status" value="1"/>
</dbReference>
<dbReference type="Proteomes" id="UP000030759">
    <property type="component" value="Unassembled WGS sequence"/>
</dbReference>
<evidence type="ECO:0000313" key="4">
    <source>
        <dbReference type="Proteomes" id="UP000030759"/>
    </source>
</evidence>
<dbReference type="Gene3D" id="3.40.50.1820">
    <property type="entry name" value="alpha/beta hydrolase"/>
    <property type="match status" value="1"/>
</dbReference>
<reference evidence="4" key="1">
    <citation type="journal article" date="2013" name="Nat. Biotechnol.">
        <title>Chinese hamster genome sequenced from sorted chromosomes.</title>
        <authorList>
            <person name="Brinkrolf K."/>
            <person name="Rupp O."/>
            <person name="Laux H."/>
            <person name="Kollin F."/>
            <person name="Ernst W."/>
            <person name="Linke B."/>
            <person name="Kofler R."/>
            <person name="Romand S."/>
            <person name="Hesse F."/>
            <person name="Budach W.E."/>
            <person name="Galosy S."/>
            <person name="Muller D."/>
            <person name="Noll T."/>
            <person name="Wienberg J."/>
            <person name="Jostock T."/>
            <person name="Leonard M."/>
            <person name="Grillari J."/>
            <person name="Tauch A."/>
            <person name="Goesmann A."/>
            <person name="Helk B."/>
            <person name="Mott J.E."/>
            <person name="Puhler A."/>
            <person name="Borth N."/>
        </authorList>
    </citation>
    <scope>NUCLEOTIDE SEQUENCE [LARGE SCALE GENOMIC DNA]</scope>
    <source>
        <strain evidence="4">17A/GY</strain>
    </source>
</reference>
<dbReference type="InterPro" id="IPR002469">
    <property type="entry name" value="Peptidase_S9B_N"/>
</dbReference>
<proteinExistence type="predicted"/>
<name>A0A061I049_CRIGR</name>
<dbReference type="MEROPS" id="S09.974"/>
<dbReference type="SUPFAM" id="SSF82171">
    <property type="entry name" value="DPP6 N-terminal domain-like"/>
    <property type="match status" value="1"/>
</dbReference>
<gene>
    <name evidence="3" type="ORF">H671_5g14924</name>
</gene>
<dbReference type="PANTHER" id="PTHR11731">
    <property type="entry name" value="PROTEASE FAMILY S9B,C DIPEPTIDYL-PEPTIDASE IV-RELATED"/>
    <property type="match status" value="1"/>
</dbReference>
<organism evidence="3 4">
    <name type="scientific">Cricetulus griseus</name>
    <name type="common">Chinese hamster</name>
    <name type="synonym">Cricetulus barabensis griseus</name>
    <dbReference type="NCBI Taxonomy" id="10029"/>
    <lineage>
        <taxon>Eukaryota</taxon>
        <taxon>Metazoa</taxon>
        <taxon>Chordata</taxon>
        <taxon>Craniata</taxon>
        <taxon>Vertebrata</taxon>
        <taxon>Euteleostomi</taxon>
        <taxon>Mammalia</taxon>
        <taxon>Eutheria</taxon>
        <taxon>Euarchontoglires</taxon>
        <taxon>Glires</taxon>
        <taxon>Rodentia</taxon>
        <taxon>Myomorpha</taxon>
        <taxon>Muroidea</taxon>
        <taxon>Cricetidae</taxon>
        <taxon>Cricetinae</taxon>
        <taxon>Cricetulus</taxon>
    </lineage>
</organism>
<protein>
    <submittedName>
        <fullName evidence="3">Inactive dipeptidyl peptidase 10</fullName>
    </submittedName>
</protein>
<sequence>IYIFENNIYYQPDIKSSSLRLTSSGKEGIVFNGIADWLYEEELLHSHIAHWWSPDGERLAFLMINDSLVPNMVIPRFTGALYPKARQYPYPKAGQVNPTVKLYVVNLYGPTHTLELMPPDIFKSREYYITMVKWVSNTRTVVRWLNRPQNISILTVCESTTGACSRMLHELIVLFQKYEMTSDTWLSKQNEEPVFSRDGSKFFMTVPVKQGGRGEFHHIAMFLVQSTRVHFPSPPSDLLSASTEGQLNRDCISCNFMKDDCTYFDASFSPMNQHFLLFCEGPRVPVVSLHSTDNPSKYFILESNSRMKEMIQKKKLAKSEIKILHIDDYELPLQLSFPKDFMEKNQYALLLIMDEEPGGQMVTDKFHVDWDSVLIDTDNVIVARFDGRGSGFQGLKVLQEIHRRIGSVEAKDQVAAVKYLLKLPYIDSKRLSIFGKGYGGYVASMILKSDEQLFKCGAVVAPISDMKLYASAFSERYLGMPSKEESTYQVYPDEGYHVSDKSKHHFYSTILRFFSDCLKEEISVLPPEPEEDE</sequence>
<dbReference type="InterPro" id="IPR029058">
    <property type="entry name" value="AB_hydrolase_fold"/>
</dbReference>
<dbReference type="GO" id="GO:0015459">
    <property type="term" value="F:potassium channel regulator activity"/>
    <property type="evidence" value="ECO:0007669"/>
    <property type="project" value="TreeGrafter"/>
</dbReference>
<dbReference type="GO" id="GO:0006508">
    <property type="term" value="P:proteolysis"/>
    <property type="evidence" value="ECO:0007669"/>
    <property type="project" value="InterPro"/>
</dbReference>
<evidence type="ECO:0000259" key="1">
    <source>
        <dbReference type="Pfam" id="PF00326"/>
    </source>
</evidence>